<evidence type="ECO:0000259" key="3">
    <source>
        <dbReference type="Pfam" id="PF07626"/>
    </source>
</evidence>
<proteinExistence type="predicted"/>
<dbReference type="InterPro" id="IPR013036">
    <property type="entry name" value="DUF1587"/>
</dbReference>
<dbReference type="RefSeq" id="WP_279249695.1">
    <property type="nucleotide sequence ID" value="NZ_SHNO01000001.1"/>
</dbReference>
<feature type="region of interest" description="Disordered" evidence="1">
    <location>
        <begin position="534"/>
        <end position="560"/>
    </location>
</feature>
<dbReference type="InterPro" id="IPR013043">
    <property type="entry name" value="DUF1595"/>
</dbReference>
<keyword evidence="8" id="KW-1185">Reference proteome</keyword>
<dbReference type="InterPro" id="IPR013042">
    <property type="entry name" value="DUF1592"/>
</dbReference>
<dbReference type="EMBL" id="SHNO01000001">
    <property type="protein sequence ID" value="MCX2977993.1"/>
    <property type="molecule type" value="Genomic_DNA"/>
</dbReference>
<evidence type="ECO:0000259" key="4">
    <source>
        <dbReference type="Pfam" id="PF07627"/>
    </source>
</evidence>
<evidence type="ECO:0000259" key="2">
    <source>
        <dbReference type="Pfam" id="PF07624"/>
    </source>
</evidence>
<feature type="domain" description="DUF1587" evidence="3">
    <location>
        <begin position="34"/>
        <end position="97"/>
    </location>
</feature>
<organism evidence="7 8">
    <name type="scientific">Candidatus Marimicrobium litorale</name>
    <dbReference type="NCBI Taxonomy" id="2518991"/>
    <lineage>
        <taxon>Bacteria</taxon>
        <taxon>Pseudomonadati</taxon>
        <taxon>Pseudomonadota</taxon>
        <taxon>Gammaproteobacteria</taxon>
        <taxon>Cellvibrionales</taxon>
        <taxon>Halieaceae</taxon>
        <taxon>Marimicrobium</taxon>
    </lineage>
</organism>
<reference evidence="7" key="1">
    <citation type="submission" date="2019-02" db="EMBL/GenBank/DDBJ databases">
        <authorList>
            <person name="Li S.-H."/>
        </authorList>
    </citation>
    <scope>NUCLEOTIDE SEQUENCE</scope>
    <source>
        <strain evidence="7">IMCC11814</strain>
    </source>
</reference>
<dbReference type="Pfam" id="PF07631">
    <property type="entry name" value="PSD4"/>
    <property type="match status" value="1"/>
</dbReference>
<evidence type="ECO:0000313" key="8">
    <source>
        <dbReference type="Proteomes" id="UP001143304"/>
    </source>
</evidence>
<evidence type="ECO:0000256" key="1">
    <source>
        <dbReference type="SAM" id="MobiDB-lite"/>
    </source>
</evidence>
<dbReference type="Pfam" id="PF07637">
    <property type="entry name" value="PSD5"/>
    <property type="match status" value="1"/>
</dbReference>
<accession>A0ABT3T6U7</accession>
<evidence type="ECO:0000313" key="7">
    <source>
        <dbReference type="EMBL" id="MCX2977993.1"/>
    </source>
</evidence>
<dbReference type="Pfam" id="PF07624">
    <property type="entry name" value="PSD2"/>
    <property type="match status" value="1"/>
</dbReference>
<evidence type="ECO:0000259" key="5">
    <source>
        <dbReference type="Pfam" id="PF07631"/>
    </source>
</evidence>
<evidence type="ECO:0000259" key="6">
    <source>
        <dbReference type="Pfam" id="PF07637"/>
    </source>
</evidence>
<sequence length="560" mass="61172">MRKAFQTVIGACLLSLLGCDNTATDAIGGPVAMRRLTAEQYTNVIKDTFGPTIDVAGRFEPDSRRNGLNALGASLVSVTPSGFEQYEAMARNIAGQVTSPDNRGNILPCQPQSLEAADDACTRQVMEVLGRGLLRRPLTDADLDGRLQAANRVANTQQDFYAGLRLALASLMVAPEFLFRVEIAQPAPLTEQPARLALTELSLASRLSYFLWNRGPDEELLSAAERGELSDPAVLSAQVDRMLSSPYLSGGMRAYFEDVFTFDLFDDLDKDVTRYPMFSRTVAADAREQTLRFVTEQLIDQRADYRTLFTSRSLPMTRSLGPIYGVPVRSVEGWEDAILPLSSSRAGLLSHASFAMLYSHPGRSSPTLRGVFMREALLCQTIPEAPADVDFTQFVQDVATVHKTARDRLGVHSTQSSCKKCHILTDPIGLGLENFDAIGKFRAQENNAAIDSSGDFDGVSFTDAAGLGQAFADSDLVGACLVQNLYRYAVGRKQTNAERPLLRYLENHFVENGHQLPALMRSIATSEAFRTATGPASSTARLHNNSSIHKTADRDRGRAS</sequence>
<dbReference type="PROSITE" id="PS51257">
    <property type="entry name" value="PROKAR_LIPOPROTEIN"/>
    <property type="match status" value="1"/>
</dbReference>
<dbReference type="InterPro" id="IPR011478">
    <property type="entry name" value="DUF1585"/>
</dbReference>
<dbReference type="Pfam" id="PF07626">
    <property type="entry name" value="PSD3"/>
    <property type="match status" value="1"/>
</dbReference>
<dbReference type="Proteomes" id="UP001143304">
    <property type="component" value="Unassembled WGS sequence"/>
</dbReference>
<feature type="compositionally biased region" description="Basic and acidic residues" evidence="1">
    <location>
        <begin position="550"/>
        <end position="560"/>
    </location>
</feature>
<gene>
    <name evidence="7" type="ORF">EYC82_11560</name>
</gene>
<feature type="domain" description="DUF1595" evidence="6">
    <location>
        <begin position="121"/>
        <end position="182"/>
    </location>
</feature>
<feature type="compositionally biased region" description="Polar residues" evidence="1">
    <location>
        <begin position="534"/>
        <end position="549"/>
    </location>
</feature>
<comment type="caution">
    <text evidence="7">The sequence shown here is derived from an EMBL/GenBank/DDBJ whole genome shotgun (WGS) entry which is preliminary data.</text>
</comment>
<feature type="domain" description="DUF1585" evidence="2">
    <location>
        <begin position="457"/>
        <end position="529"/>
    </location>
</feature>
<feature type="domain" description="DUF1592" evidence="5">
    <location>
        <begin position="198"/>
        <end position="326"/>
    </location>
</feature>
<protein>
    <submittedName>
        <fullName evidence="7">DUF1592 domain-containing protein</fullName>
    </submittedName>
</protein>
<feature type="domain" description="DUF1588" evidence="4">
    <location>
        <begin position="345"/>
        <end position="445"/>
    </location>
</feature>
<dbReference type="InterPro" id="IPR013039">
    <property type="entry name" value="DUF1588"/>
</dbReference>
<name>A0ABT3T6U7_9GAMM</name>
<dbReference type="Pfam" id="PF07627">
    <property type="entry name" value="PSCyt3"/>
    <property type="match status" value="1"/>
</dbReference>